<feature type="transmembrane region" description="Helical" evidence="7">
    <location>
        <begin position="105"/>
        <end position="126"/>
    </location>
</feature>
<comment type="similarity">
    <text evidence="7">Belongs to the TatC family.</text>
</comment>
<keyword evidence="3 7" id="KW-0653">Protein transport</keyword>
<evidence type="ECO:0000256" key="7">
    <source>
        <dbReference type="HAMAP-Rule" id="MF_00902"/>
    </source>
</evidence>
<dbReference type="GO" id="GO:0065002">
    <property type="term" value="P:intracellular protein transmembrane transport"/>
    <property type="evidence" value="ECO:0007669"/>
    <property type="project" value="TreeGrafter"/>
</dbReference>
<name>A0A3M8L1F3_9MICO</name>
<keyword evidence="6 7" id="KW-0472">Membrane</keyword>
<feature type="transmembrane region" description="Helical" evidence="7">
    <location>
        <begin position="209"/>
        <end position="232"/>
    </location>
</feature>
<keyword evidence="7" id="KW-0813">Transport</keyword>
<dbReference type="PANTHER" id="PTHR30371:SF0">
    <property type="entry name" value="SEC-INDEPENDENT PROTEIN TRANSLOCASE PROTEIN TATC, CHLOROPLASTIC-RELATED"/>
    <property type="match status" value="1"/>
</dbReference>
<comment type="function">
    <text evidence="7">Part of the twin-arginine translocation (Tat) system that transports large folded proteins containing a characteristic twin-arginine motif in their signal peptide across membranes. Together with TatB, TatC is part of a receptor directly interacting with Tat signal peptides.</text>
</comment>
<feature type="transmembrane region" description="Helical" evidence="7">
    <location>
        <begin position="71"/>
        <end position="93"/>
    </location>
</feature>
<dbReference type="NCBIfam" id="TIGR00945">
    <property type="entry name" value="tatC"/>
    <property type="match status" value="1"/>
</dbReference>
<dbReference type="OrthoDB" id="9777044at2"/>
<gene>
    <name evidence="7 8" type="primary">tatC</name>
    <name evidence="8" type="ORF">EEJ31_10055</name>
</gene>
<dbReference type="InterPro" id="IPR002033">
    <property type="entry name" value="TatC"/>
</dbReference>
<evidence type="ECO:0000256" key="4">
    <source>
        <dbReference type="ARBA" id="ARBA00022989"/>
    </source>
</evidence>
<evidence type="ECO:0000256" key="2">
    <source>
        <dbReference type="ARBA" id="ARBA00022692"/>
    </source>
</evidence>
<comment type="caution">
    <text evidence="8">The sequence shown here is derived from an EMBL/GenBank/DDBJ whole genome shotgun (WGS) entry which is preliminary data.</text>
</comment>
<dbReference type="HAMAP" id="MF_00902">
    <property type="entry name" value="TatC"/>
    <property type="match status" value="1"/>
</dbReference>
<keyword evidence="4 7" id="KW-1133">Transmembrane helix</keyword>
<accession>A0A3M8L1F3</accession>
<proteinExistence type="inferred from homology"/>
<feature type="transmembrane region" description="Helical" evidence="7">
    <location>
        <begin position="153"/>
        <end position="177"/>
    </location>
</feature>
<dbReference type="AlphaFoldDB" id="A0A3M8L1F3"/>
<evidence type="ECO:0000256" key="3">
    <source>
        <dbReference type="ARBA" id="ARBA00022927"/>
    </source>
</evidence>
<dbReference type="Proteomes" id="UP000279859">
    <property type="component" value="Unassembled WGS sequence"/>
</dbReference>
<keyword evidence="9" id="KW-1185">Reference proteome</keyword>
<evidence type="ECO:0000256" key="6">
    <source>
        <dbReference type="ARBA" id="ARBA00023136"/>
    </source>
</evidence>
<dbReference type="EMBL" id="RDSR01000016">
    <property type="protein sequence ID" value="RNE59371.1"/>
    <property type="molecule type" value="Genomic_DNA"/>
</dbReference>
<keyword evidence="7" id="KW-1003">Cell membrane</keyword>
<dbReference type="PRINTS" id="PR01840">
    <property type="entry name" value="TATCFAMILY"/>
</dbReference>
<reference evidence="8 9" key="1">
    <citation type="submission" date="2018-11" db="EMBL/GenBank/DDBJ databases">
        <title>Cryobacterium sp. nov., isolated from rhizosphere soil of lettuce.</title>
        <authorList>
            <person name="Wang Y."/>
        </authorList>
    </citation>
    <scope>NUCLEOTIDE SEQUENCE [LARGE SCALE GENOMIC DNA]</scope>
    <source>
        <strain evidence="8 9">NEAU-85</strain>
    </source>
</reference>
<organism evidence="8 9">
    <name type="scientific">Cryobacterium tepidiphilum</name>
    <dbReference type="NCBI Taxonomy" id="2486026"/>
    <lineage>
        <taxon>Bacteria</taxon>
        <taxon>Bacillati</taxon>
        <taxon>Actinomycetota</taxon>
        <taxon>Actinomycetes</taxon>
        <taxon>Micrococcales</taxon>
        <taxon>Microbacteriaceae</taxon>
        <taxon>Cryobacterium</taxon>
    </lineage>
</organism>
<dbReference type="GO" id="GO:0009977">
    <property type="term" value="F:proton motive force dependent protein transmembrane transporter activity"/>
    <property type="evidence" value="ECO:0007669"/>
    <property type="project" value="TreeGrafter"/>
</dbReference>
<comment type="subcellular location">
    <subcellularLocation>
        <location evidence="7">Cell membrane</location>
        <topology evidence="7">Multi-pass membrane protein</topology>
    </subcellularLocation>
    <subcellularLocation>
        <location evidence="1">Membrane</location>
        <topology evidence="1">Multi-pass membrane protein</topology>
    </subcellularLocation>
</comment>
<dbReference type="Pfam" id="PF00902">
    <property type="entry name" value="TatC"/>
    <property type="match status" value="1"/>
</dbReference>
<sequence length="250" mass="27800">MSLGQHLLELRKRLFRAAAGIALGAIVGWLLSDFVWDQLREPIYAIINAQHRNAQINYPNITSAFDLKLKIAMYVGLIVSSPVWLYQVFAFLMPGLTRKEKAYTFGFFFTAVPLFLAGCAAGWYVLPHVVELMTSFAPKEDAAYIVATDYFDFVLKLVVAIGIAFVVPVFVVLLNFAGVLSARAIIASWRIAVLLIVLFTAIATPAADVVSMFLLAIPMILLYFAAYGIAFVHDRRVERRTAAFEQELAL</sequence>
<dbReference type="GO" id="GO:0043953">
    <property type="term" value="P:protein transport by the Tat complex"/>
    <property type="evidence" value="ECO:0007669"/>
    <property type="project" value="UniProtKB-UniRule"/>
</dbReference>
<keyword evidence="2 7" id="KW-0812">Transmembrane</keyword>
<dbReference type="PANTHER" id="PTHR30371">
    <property type="entry name" value="SEC-INDEPENDENT PROTEIN TRANSLOCASE PROTEIN TATC"/>
    <property type="match status" value="1"/>
</dbReference>
<evidence type="ECO:0000256" key="1">
    <source>
        <dbReference type="ARBA" id="ARBA00004141"/>
    </source>
</evidence>
<evidence type="ECO:0000313" key="8">
    <source>
        <dbReference type="EMBL" id="RNE59371.1"/>
    </source>
</evidence>
<evidence type="ECO:0000313" key="9">
    <source>
        <dbReference type="Proteomes" id="UP000279859"/>
    </source>
</evidence>
<protein>
    <recommendedName>
        <fullName evidence="7">Sec-independent protein translocase protein TatC</fullName>
    </recommendedName>
</protein>
<dbReference type="GO" id="GO:0033281">
    <property type="term" value="C:TAT protein transport complex"/>
    <property type="evidence" value="ECO:0007669"/>
    <property type="project" value="UniProtKB-UniRule"/>
</dbReference>
<keyword evidence="5 7" id="KW-0811">Translocation</keyword>
<evidence type="ECO:0000256" key="5">
    <source>
        <dbReference type="ARBA" id="ARBA00023010"/>
    </source>
</evidence>
<feature type="transmembrane region" description="Helical" evidence="7">
    <location>
        <begin position="14"/>
        <end position="32"/>
    </location>
</feature>
<feature type="transmembrane region" description="Helical" evidence="7">
    <location>
        <begin position="184"/>
        <end position="203"/>
    </location>
</feature>
<comment type="subunit">
    <text evidence="7">The Tat system comprises two distinct complexes: a TatABC complex, containing multiple copies of TatA, TatB and TatC subunits, and a separate TatA complex, containing only TatA subunits. Substrates initially bind to the TatABC complex, which probably triggers association of the separate TatA complex to form the active translocon.</text>
</comment>